<accession>A0ABX8BES1</accession>
<protein>
    <submittedName>
        <fullName evidence="1">Uncharacterized protein</fullName>
    </submittedName>
</protein>
<organism evidence="1 2">
    <name type="scientific">Chloracidobacterium validum</name>
    <dbReference type="NCBI Taxonomy" id="2821543"/>
    <lineage>
        <taxon>Bacteria</taxon>
        <taxon>Pseudomonadati</taxon>
        <taxon>Acidobacteriota</taxon>
        <taxon>Terriglobia</taxon>
        <taxon>Terriglobales</taxon>
        <taxon>Acidobacteriaceae</taxon>
        <taxon>Chloracidobacterium</taxon>
    </lineage>
</organism>
<keyword evidence="2" id="KW-1185">Reference proteome</keyword>
<proteinExistence type="predicted"/>
<reference evidence="1 2" key="1">
    <citation type="submission" date="2021-03" db="EMBL/GenBank/DDBJ databases">
        <title>Genomic and phenotypic characterization of Chloracidobacterium isolates provides evidence for multiple species.</title>
        <authorList>
            <person name="Saini M.K."/>
            <person name="Costas A.M.G."/>
            <person name="Tank M."/>
            <person name="Bryant D.A."/>
        </authorList>
    </citation>
    <scope>NUCLEOTIDE SEQUENCE [LARGE SCALE GENOMIC DNA]</scope>
    <source>
        <strain evidence="1 2">BV2-C</strain>
    </source>
</reference>
<dbReference type="EMBL" id="CP072649">
    <property type="protein sequence ID" value="QUW04506.1"/>
    <property type="molecule type" value="Genomic_DNA"/>
</dbReference>
<evidence type="ECO:0000313" key="1">
    <source>
        <dbReference type="EMBL" id="QUW04506.1"/>
    </source>
</evidence>
<name>A0ABX8BES1_9BACT</name>
<dbReference type="Proteomes" id="UP000676506">
    <property type="component" value="Chromosome 2"/>
</dbReference>
<sequence>MAHHCRYDFPPEKCFDMGCEHFYTQVQARFETVTDLLLQLPPAEAELHAQLSQELETCLRMIRDFHIVFPECSVLDCLASGSSVPHLREGH</sequence>
<evidence type="ECO:0000313" key="2">
    <source>
        <dbReference type="Proteomes" id="UP000676506"/>
    </source>
</evidence>
<dbReference type="RefSeq" id="WP_211430395.1">
    <property type="nucleotide sequence ID" value="NZ_CP072649.1"/>
</dbReference>
<gene>
    <name evidence="1" type="ORF">J8C06_12005</name>
</gene>